<dbReference type="EMBL" id="CP133838">
    <property type="protein sequence ID" value="WMY74017.1"/>
    <property type="molecule type" value="Genomic_DNA"/>
</dbReference>
<evidence type="ECO:0008006" key="4">
    <source>
        <dbReference type="Google" id="ProtNLM"/>
    </source>
</evidence>
<dbReference type="RefSeq" id="WP_309876541.1">
    <property type="nucleotide sequence ID" value="NZ_CP133838.1"/>
</dbReference>
<name>A0ABY9SD28_9ENTR</name>
<evidence type="ECO:0000313" key="3">
    <source>
        <dbReference type="Proteomes" id="UP001246690"/>
    </source>
</evidence>
<keyword evidence="1" id="KW-0732">Signal</keyword>
<dbReference type="Proteomes" id="UP001246690">
    <property type="component" value="Chromosome"/>
</dbReference>
<gene>
    <name evidence="2" type="ORF">RHD99_21715</name>
</gene>
<protein>
    <recommendedName>
        <fullName evidence="4">Lipoprotein</fullName>
    </recommendedName>
</protein>
<evidence type="ECO:0000256" key="1">
    <source>
        <dbReference type="SAM" id="SignalP"/>
    </source>
</evidence>
<feature type="chain" id="PRO_5046173597" description="Lipoprotein" evidence="1">
    <location>
        <begin position="20"/>
        <end position="131"/>
    </location>
</feature>
<reference evidence="2 3" key="1">
    <citation type="submission" date="2023-09" db="EMBL/GenBank/DDBJ databases">
        <title>Buttiauxella selenatireducens sp. nov., isolated from the rhizosphere of Cardamine hupingshanesis.</title>
        <authorList>
            <person name="Zhang S."/>
            <person name="Xu Z."/>
            <person name="Wang H."/>
            <person name="Guo Y."/>
        </authorList>
    </citation>
    <scope>NUCLEOTIDE SEQUENCE [LARGE SCALE GENOMIC DNA]</scope>
    <source>
        <strain evidence="2 3">R73</strain>
    </source>
</reference>
<feature type="signal peptide" evidence="1">
    <location>
        <begin position="1"/>
        <end position="19"/>
    </location>
</feature>
<sequence length="131" mass="14277">MFKKSILLFTLILAGCANPGDDKVEALNTLDFQASPKTSTVANGNPVELESLHNINQKAIASLTSEIKAAHVNGLRSDDVLANRDGIDNVFQALTRLEEFNELNNIYLKDQNKNGLVQIGNALKPLTEKNS</sequence>
<evidence type="ECO:0000313" key="2">
    <source>
        <dbReference type="EMBL" id="WMY74017.1"/>
    </source>
</evidence>
<accession>A0ABY9SD28</accession>
<organism evidence="2 3">
    <name type="scientific">Buttiauxella selenatireducens</name>
    <dbReference type="NCBI Taxonomy" id="3073902"/>
    <lineage>
        <taxon>Bacteria</taxon>
        <taxon>Pseudomonadati</taxon>
        <taxon>Pseudomonadota</taxon>
        <taxon>Gammaproteobacteria</taxon>
        <taxon>Enterobacterales</taxon>
        <taxon>Enterobacteriaceae</taxon>
        <taxon>Buttiauxella</taxon>
    </lineage>
</organism>
<keyword evidence="3" id="KW-1185">Reference proteome</keyword>
<proteinExistence type="predicted"/>
<dbReference type="PROSITE" id="PS51257">
    <property type="entry name" value="PROKAR_LIPOPROTEIN"/>
    <property type="match status" value="1"/>
</dbReference>